<reference evidence="1" key="1">
    <citation type="submission" date="2019-11" db="EMBL/GenBank/DDBJ databases">
        <title>Genome sequences of 17 halophilic strains isolated from different environments.</title>
        <authorList>
            <person name="Furrow R.E."/>
        </authorList>
    </citation>
    <scope>NUCLEOTIDE SEQUENCE</scope>
    <source>
        <strain evidence="1">22510_22_Filter</strain>
    </source>
</reference>
<dbReference type="Proteomes" id="UP000466692">
    <property type="component" value="Unassembled WGS sequence"/>
</dbReference>
<accession>A0ACC7VLC9</accession>
<keyword evidence="2" id="KW-1185">Reference proteome</keyword>
<protein>
    <submittedName>
        <fullName evidence="1">2-phosphosulfolactate phosphatase</fullName>
    </submittedName>
</protein>
<comment type="caution">
    <text evidence="1">The sequence shown here is derived from an EMBL/GenBank/DDBJ whole genome shotgun (WGS) entry which is preliminary data.</text>
</comment>
<sequence>MLLSRLRGSSVSKIQVVFKKEDIEPTKWTNHSVAVIFDVLLATSTITSVLANGAKDVLPVVNEAEAKRKAADQVDATYLLSGEYNGVTIRDFHHPNPLWLKKHVYNRRLILSTTNGTVAIKKSEQASSIYMASLLNVQAVAEWLTKKHSHHTITLVCAGSGGSFCLEDFYGAGALVSKLVGKGSWEMSDSAKAALLFYEQYIDSAFSLFQQSKVGEMLLNYGLEKDLHYVARENVYETVPLYSSREGLIKEVNSYASSGQED</sequence>
<dbReference type="EMBL" id="WMEU01000006">
    <property type="protein sequence ID" value="MYL55021.1"/>
    <property type="molecule type" value="Genomic_DNA"/>
</dbReference>
<organism evidence="1 2">
    <name type="scientific">Pontibacillus yanchengensis</name>
    <dbReference type="NCBI Taxonomy" id="462910"/>
    <lineage>
        <taxon>Bacteria</taxon>
        <taxon>Bacillati</taxon>
        <taxon>Bacillota</taxon>
        <taxon>Bacilli</taxon>
        <taxon>Bacillales</taxon>
        <taxon>Bacillaceae</taxon>
        <taxon>Pontibacillus</taxon>
    </lineage>
</organism>
<proteinExistence type="predicted"/>
<evidence type="ECO:0000313" key="2">
    <source>
        <dbReference type="Proteomes" id="UP000466692"/>
    </source>
</evidence>
<gene>
    <name evidence="1" type="ORF">GLW08_16940</name>
</gene>
<name>A0ACC7VLC9_9BACI</name>
<evidence type="ECO:0000313" key="1">
    <source>
        <dbReference type="EMBL" id="MYL55021.1"/>
    </source>
</evidence>